<dbReference type="WBParaSite" id="PSU_v2.g677.t1">
    <property type="protein sequence ID" value="PSU_v2.g677.t1"/>
    <property type="gene ID" value="PSU_v2.g677"/>
</dbReference>
<feature type="region of interest" description="Disordered" evidence="1">
    <location>
        <begin position="29"/>
        <end position="53"/>
    </location>
</feature>
<evidence type="ECO:0000256" key="1">
    <source>
        <dbReference type="SAM" id="MobiDB-lite"/>
    </source>
</evidence>
<feature type="transmembrane region" description="Helical" evidence="2">
    <location>
        <begin position="62"/>
        <end position="83"/>
    </location>
</feature>
<evidence type="ECO:0000256" key="2">
    <source>
        <dbReference type="SAM" id="Phobius"/>
    </source>
</evidence>
<dbReference type="AlphaFoldDB" id="A0A914Z436"/>
<organism evidence="4 5">
    <name type="scientific">Panagrolaimus superbus</name>
    <dbReference type="NCBI Taxonomy" id="310955"/>
    <lineage>
        <taxon>Eukaryota</taxon>
        <taxon>Metazoa</taxon>
        <taxon>Ecdysozoa</taxon>
        <taxon>Nematoda</taxon>
        <taxon>Chromadorea</taxon>
        <taxon>Rhabditida</taxon>
        <taxon>Tylenchina</taxon>
        <taxon>Panagrolaimomorpha</taxon>
        <taxon>Panagrolaimoidea</taxon>
        <taxon>Panagrolaimidae</taxon>
        <taxon>Panagrolaimus</taxon>
    </lineage>
</organism>
<feature type="domain" description="Phlebovirus glycoprotein G2 fusion" evidence="3">
    <location>
        <begin position="516"/>
        <end position="808"/>
    </location>
</feature>
<feature type="transmembrane region" description="Helical" evidence="2">
    <location>
        <begin position="497"/>
        <end position="518"/>
    </location>
</feature>
<evidence type="ECO:0000259" key="3">
    <source>
        <dbReference type="Pfam" id="PF07245"/>
    </source>
</evidence>
<dbReference type="Proteomes" id="UP000887577">
    <property type="component" value="Unplaced"/>
</dbReference>
<sequence length="975" mass="109785">MSKLSKPIKASHLRNLHLGDPLAFEHEKSLKSSKESVSTEDKSPEKVHQMRTRRDPRQVMSVFRLNPAFVLICCLMSLFSSVLTERCPRNITLQKVYKSPCNLKRFAIYRYGSGYCWEEHSCNTVQSVSSFLNNNCEAEENCNCPSWAYACSGGFYNESRIGNSTAKYTKVKQLLTLQKPIYCAFKDDNPLCHHIAKKKELIQVQLLDDTLHFVSEMSLVHQQVHNESFKCIGGGSDGFDGPPEFCNTQGERCYVDASSVCVPTFIEKHFLQTSHGNVEIKAWGLVSQNVYLHKQPVFSDFKATCDKGTLEVKGTQIQDILQIDYLKGVEFVKAASKVTSLSIPKRLINTEQNATITLWRKGIRVASVVQLCKKTDICTLVSFGPEYIINNCTRWWQYCIIIMLIIVISLGLIELFFIFSRRKRGPRARFLKLLFEKFFKIKLFKRSAVNKAASPENIELVELSQDERRNENADASSSSTSQNTPPTPMIRYKASSLALSITICFMILSSVNSAHQVISFQAKNDYCIRNSAGIKSCQHNSVTHFTIMDSDNVEMLFEDDIKNPQASLSVTVTPKATCQKGFSKFSRLVDIKVYSSKRCPASGSCIDDVCRTVSPNSIIPELTLVNMYPGVTQCTSSCGCWGCGCFLCYDSCTFFRFYAQPIDEIIYEEFSCRKWIMGADIETIFRSQGANKTENFHLEEGMVHELEHFKISLPAVRTSDVISFKNFIFDGKRIAFADEVSSKAMKLLSCNSKNAATKLQCKVREDACHCLPAGDGVNCICSQNHIIKKQLEGSFFPSEKAQIQVIDNTLSYALERATTDIIVETQHLDVVTIIDYNNCHLFHSVVQGCANCPSGAFILMACSSDFNKAFGVVECSESLKFSLLCDNNIHVVTTDFDHNVISLNCTLKCPANVENFNLNGTLQFIDEPFSYFNNTKYSSNITWYQATSTFFVKLLNSYSTVLIIIVIFVVVILLK</sequence>
<feature type="transmembrane region" description="Helical" evidence="2">
    <location>
        <begin position="955"/>
        <end position="974"/>
    </location>
</feature>
<dbReference type="Gene3D" id="2.60.40.3770">
    <property type="match status" value="1"/>
</dbReference>
<proteinExistence type="predicted"/>
<evidence type="ECO:0000313" key="4">
    <source>
        <dbReference type="Proteomes" id="UP000887577"/>
    </source>
</evidence>
<dbReference type="InterPro" id="IPR009878">
    <property type="entry name" value="Phlebovirus_G2_fusion"/>
</dbReference>
<accession>A0A914Z436</accession>
<evidence type="ECO:0000313" key="5">
    <source>
        <dbReference type="WBParaSite" id="PSU_v2.g677.t1"/>
    </source>
</evidence>
<name>A0A914Z436_9BILA</name>
<keyword evidence="2" id="KW-1133">Transmembrane helix</keyword>
<keyword evidence="2" id="KW-0812">Transmembrane</keyword>
<protein>
    <submittedName>
        <fullName evidence="5">Phlebovirus glycoprotein G2 fusion domain-containing protein</fullName>
    </submittedName>
</protein>
<keyword evidence="2" id="KW-0472">Membrane</keyword>
<feature type="transmembrane region" description="Helical" evidence="2">
    <location>
        <begin position="395"/>
        <end position="419"/>
    </location>
</feature>
<dbReference type="Pfam" id="PF07245">
    <property type="entry name" value="Phlebovirus_G2"/>
    <property type="match status" value="1"/>
</dbReference>
<keyword evidence="4" id="KW-1185">Reference proteome</keyword>
<reference evidence="5" key="1">
    <citation type="submission" date="2022-11" db="UniProtKB">
        <authorList>
            <consortium name="WormBaseParasite"/>
        </authorList>
    </citation>
    <scope>IDENTIFICATION</scope>
</reference>